<keyword evidence="3" id="KW-1185">Reference proteome</keyword>
<accession>A0ABX6T917</accession>
<sequence>MTLSVQLAEPQTDRRRANRAALRLNATMREAGRSRVQARLIDISTHGCRIECASGASSDTWVWLSIAGLETQYCRVVWRHQEFAGLEFVTPLAEPVLERLLSDQHHLSEASINELRDIASRTHRLANKDKNTDAELLAELSDKCAVEAVIEGLRLGEAEAQSNNSRK</sequence>
<name>A0ABX6T917_9SPHN</name>
<dbReference type="Proteomes" id="UP000516105">
    <property type="component" value="Chromosome"/>
</dbReference>
<gene>
    <name evidence="2" type="ORF">H9L14_03935</name>
</gene>
<reference evidence="2 3" key="1">
    <citation type="submission" date="2020-08" db="EMBL/GenBank/DDBJ databases">
        <title>Genome sequence of Sphingomonas sediminicola KACC 15039T.</title>
        <authorList>
            <person name="Hyun D.-W."/>
            <person name="Bae J.-W."/>
        </authorList>
    </citation>
    <scope>NUCLEOTIDE SEQUENCE [LARGE SCALE GENOMIC DNA]</scope>
    <source>
        <strain evidence="2 3">KACC 15039</strain>
    </source>
</reference>
<proteinExistence type="predicted"/>
<dbReference type="Pfam" id="PF07238">
    <property type="entry name" value="PilZ"/>
    <property type="match status" value="1"/>
</dbReference>
<dbReference type="SUPFAM" id="SSF141371">
    <property type="entry name" value="PilZ domain-like"/>
    <property type="match status" value="1"/>
</dbReference>
<evidence type="ECO:0000313" key="3">
    <source>
        <dbReference type="Proteomes" id="UP000516105"/>
    </source>
</evidence>
<organism evidence="2 3">
    <name type="scientific">Sphingomonas sediminicola</name>
    <dbReference type="NCBI Taxonomy" id="386874"/>
    <lineage>
        <taxon>Bacteria</taxon>
        <taxon>Pseudomonadati</taxon>
        <taxon>Pseudomonadota</taxon>
        <taxon>Alphaproteobacteria</taxon>
        <taxon>Sphingomonadales</taxon>
        <taxon>Sphingomonadaceae</taxon>
        <taxon>Sphingomonas</taxon>
    </lineage>
</organism>
<dbReference type="Gene3D" id="2.40.10.220">
    <property type="entry name" value="predicted glycosyltransferase like domains"/>
    <property type="match status" value="1"/>
</dbReference>
<dbReference type="EMBL" id="CP060782">
    <property type="protein sequence ID" value="QNP46352.1"/>
    <property type="molecule type" value="Genomic_DNA"/>
</dbReference>
<dbReference type="InterPro" id="IPR009875">
    <property type="entry name" value="PilZ_domain"/>
</dbReference>
<evidence type="ECO:0000313" key="2">
    <source>
        <dbReference type="EMBL" id="QNP46352.1"/>
    </source>
</evidence>
<feature type="domain" description="PilZ" evidence="1">
    <location>
        <begin position="13"/>
        <end position="100"/>
    </location>
</feature>
<protein>
    <submittedName>
        <fullName evidence="2">PilZ domain-containing protein</fullName>
    </submittedName>
</protein>
<dbReference type="RefSeq" id="WP_187709305.1">
    <property type="nucleotide sequence ID" value="NZ_CP060782.1"/>
</dbReference>
<evidence type="ECO:0000259" key="1">
    <source>
        <dbReference type="Pfam" id="PF07238"/>
    </source>
</evidence>